<organism evidence="2 3">
    <name type="scientific">Mucilaginibacter boryungensis</name>
    <dbReference type="NCBI Taxonomy" id="768480"/>
    <lineage>
        <taxon>Bacteria</taxon>
        <taxon>Pseudomonadati</taxon>
        <taxon>Bacteroidota</taxon>
        <taxon>Sphingobacteriia</taxon>
        <taxon>Sphingobacteriales</taxon>
        <taxon>Sphingobacteriaceae</taxon>
        <taxon>Mucilaginibacter</taxon>
    </lineage>
</organism>
<dbReference type="SUPFAM" id="SSF56925">
    <property type="entry name" value="OMPA-like"/>
    <property type="match status" value="1"/>
</dbReference>
<name>A0ABR9XIW8_9SPHI</name>
<feature type="signal peptide" evidence="1">
    <location>
        <begin position="1"/>
        <end position="19"/>
    </location>
</feature>
<evidence type="ECO:0008006" key="4">
    <source>
        <dbReference type="Google" id="ProtNLM"/>
    </source>
</evidence>
<dbReference type="Proteomes" id="UP000632774">
    <property type="component" value="Unassembled WGS sequence"/>
</dbReference>
<feature type="chain" id="PRO_5045204183" description="Outer membrane protein with beta-barrel domain" evidence="1">
    <location>
        <begin position="20"/>
        <end position="226"/>
    </location>
</feature>
<accession>A0ABR9XIW8</accession>
<protein>
    <recommendedName>
        <fullName evidence="4">Outer membrane protein with beta-barrel domain</fullName>
    </recommendedName>
</protein>
<evidence type="ECO:0000313" key="2">
    <source>
        <dbReference type="EMBL" id="MBE9667216.1"/>
    </source>
</evidence>
<reference evidence="2 3" key="1">
    <citation type="submission" date="2020-10" db="EMBL/GenBank/DDBJ databases">
        <title>Mucilaginibacter mali sp. nov., isolated from rhizosphere soil of apple orchard.</title>
        <authorList>
            <person name="Lee J.-S."/>
            <person name="Kim H.S."/>
            <person name="Kim J.-S."/>
        </authorList>
    </citation>
    <scope>NUCLEOTIDE SEQUENCE [LARGE SCALE GENOMIC DNA]</scope>
    <source>
        <strain evidence="2 3">KCTC 23157</strain>
    </source>
</reference>
<evidence type="ECO:0000313" key="3">
    <source>
        <dbReference type="Proteomes" id="UP000632774"/>
    </source>
</evidence>
<gene>
    <name evidence="2" type="ORF">IRJ18_12670</name>
</gene>
<keyword evidence="1" id="KW-0732">Signal</keyword>
<sequence>MKKFIFTLLTCASFLMANAQIGYNYAQYDFGLSGAVNSAHTDFAKTGSSYAAQVHFTYNYSPYINYIAEVQIGGLNGSDLTAVIPGSDYTFTNNYSMVALRAQIQLGEIIDYSQSQFKNAFKNIYFSGGVGVIYTDLTVNEPTLGPIESKGSNIFIPLKAGYEFKFFNSYSEPKVKLDIGYQYNMVLSDNFDGITYGTNKDAFSQIVVGLKFAIGGYTSYRKSINY</sequence>
<dbReference type="RefSeq" id="WP_194106562.1">
    <property type="nucleotide sequence ID" value="NZ_JADFFM010000001.1"/>
</dbReference>
<dbReference type="InterPro" id="IPR011250">
    <property type="entry name" value="OMP/PagP_B-barrel"/>
</dbReference>
<evidence type="ECO:0000256" key="1">
    <source>
        <dbReference type="SAM" id="SignalP"/>
    </source>
</evidence>
<comment type="caution">
    <text evidence="2">The sequence shown here is derived from an EMBL/GenBank/DDBJ whole genome shotgun (WGS) entry which is preliminary data.</text>
</comment>
<dbReference type="EMBL" id="JADFFM010000001">
    <property type="protein sequence ID" value="MBE9667216.1"/>
    <property type="molecule type" value="Genomic_DNA"/>
</dbReference>
<proteinExistence type="predicted"/>
<keyword evidence="3" id="KW-1185">Reference proteome</keyword>